<keyword evidence="1" id="KW-1133">Transmembrane helix</keyword>
<dbReference type="Proteomes" id="UP000198221">
    <property type="component" value="Chromosome I"/>
</dbReference>
<keyword evidence="1" id="KW-0472">Membrane</keyword>
<keyword evidence="3" id="KW-1185">Reference proteome</keyword>
<feature type="transmembrane region" description="Helical" evidence="1">
    <location>
        <begin position="97"/>
        <end position="115"/>
    </location>
</feature>
<keyword evidence="1" id="KW-0812">Transmembrane</keyword>
<feature type="transmembrane region" description="Helical" evidence="1">
    <location>
        <begin position="136"/>
        <end position="157"/>
    </location>
</feature>
<gene>
    <name evidence="2" type="ORF">GA0070613_6363</name>
</gene>
<feature type="transmembrane region" description="Helical" evidence="1">
    <location>
        <begin position="36"/>
        <end position="54"/>
    </location>
</feature>
<feature type="transmembrane region" description="Helical" evidence="1">
    <location>
        <begin position="177"/>
        <end position="201"/>
    </location>
</feature>
<feature type="transmembrane region" description="Helical" evidence="1">
    <location>
        <begin position="323"/>
        <end position="346"/>
    </location>
</feature>
<evidence type="ECO:0000313" key="2">
    <source>
        <dbReference type="EMBL" id="SCG77758.1"/>
    </source>
</evidence>
<accession>A0A1C5K4R2</accession>
<proteinExistence type="predicted"/>
<evidence type="ECO:0000256" key="1">
    <source>
        <dbReference type="SAM" id="Phobius"/>
    </source>
</evidence>
<protein>
    <submittedName>
        <fullName evidence="2">ABC-2 family transporter protein</fullName>
    </submittedName>
</protein>
<reference evidence="3" key="1">
    <citation type="submission" date="2016-06" db="EMBL/GenBank/DDBJ databases">
        <authorList>
            <person name="Varghese N."/>
            <person name="Submissions Spin"/>
        </authorList>
    </citation>
    <scope>NUCLEOTIDE SEQUENCE [LARGE SCALE GENOMIC DNA]</scope>
    <source>
        <strain evidence="3">DSM 43819</strain>
    </source>
</reference>
<dbReference type="RefSeq" id="WP_089015544.1">
    <property type="nucleotide sequence ID" value="NZ_LT607754.1"/>
</dbReference>
<dbReference type="EMBL" id="LT607754">
    <property type="protein sequence ID" value="SCG77758.1"/>
    <property type="molecule type" value="Genomic_DNA"/>
</dbReference>
<sequence>MSPVTQAPAPTNRQDDLASAGGVRGLLWLTWRQHRWTLIGTLILAAVLVGWMTYLSMELTDLWHQCHDTFCPENSPQGERLAGSSSLVLTLGALSRLVQYMPLLIGVFIGVPVLTREHEQRTLLLAWSQDVSPTRWLWTKLGLLGLFVTAVTAAVAGVSDHLAHLETQVAPGNLFNYVPFLNTGMLPVAISICWFAVGVALGAAIKRTLPAVFGVIAGFIGLTYLVQWRYPTLMKPLSAHLQVGGPDGGLLRDNALVVKGGMIDYGSDGPSGAFDASGRQFSGVELQRLCPPDNGAGTMLSCYSNNHLLQHLQYQPGSRIPDFHLIVATGYLGLTAVALAAVWLIVRRTNLSAG</sequence>
<evidence type="ECO:0000313" key="3">
    <source>
        <dbReference type="Proteomes" id="UP000198221"/>
    </source>
</evidence>
<name>A0A1C5K4R2_9ACTN</name>
<feature type="transmembrane region" description="Helical" evidence="1">
    <location>
        <begin position="208"/>
        <end position="226"/>
    </location>
</feature>
<organism evidence="2 3">
    <name type="scientific">Micromonospora inositola</name>
    <dbReference type="NCBI Taxonomy" id="47865"/>
    <lineage>
        <taxon>Bacteria</taxon>
        <taxon>Bacillati</taxon>
        <taxon>Actinomycetota</taxon>
        <taxon>Actinomycetes</taxon>
        <taxon>Micromonosporales</taxon>
        <taxon>Micromonosporaceae</taxon>
        <taxon>Micromonospora</taxon>
    </lineage>
</organism>
<dbReference type="OrthoDB" id="3579673at2"/>
<dbReference type="AlphaFoldDB" id="A0A1C5K4R2"/>